<evidence type="ECO:0000313" key="4">
    <source>
        <dbReference type="Proteomes" id="UP000275846"/>
    </source>
</evidence>
<evidence type="ECO:0000313" key="3">
    <source>
        <dbReference type="EMBL" id="VDL97033.1"/>
    </source>
</evidence>
<feature type="region of interest" description="Disordered" evidence="2">
    <location>
        <begin position="465"/>
        <end position="488"/>
    </location>
</feature>
<feature type="compositionally biased region" description="Basic residues" evidence="2">
    <location>
        <begin position="1160"/>
        <end position="1183"/>
    </location>
</feature>
<feature type="region of interest" description="Disordered" evidence="2">
    <location>
        <begin position="1152"/>
        <end position="1198"/>
    </location>
</feature>
<name>A0A183T2F0_SCHSO</name>
<evidence type="ECO:0000256" key="2">
    <source>
        <dbReference type="SAM" id="MobiDB-lite"/>
    </source>
</evidence>
<reference evidence="3 4" key="2">
    <citation type="submission" date="2018-11" db="EMBL/GenBank/DDBJ databases">
        <authorList>
            <consortium name="Pathogen Informatics"/>
        </authorList>
    </citation>
    <scope>NUCLEOTIDE SEQUENCE [LARGE SCALE GENOMIC DNA]</scope>
    <source>
        <strain evidence="3 4">NST_G2</strain>
    </source>
</reference>
<feature type="region of interest" description="Disordered" evidence="2">
    <location>
        <begin position="1264"/>
        <end position="1294"/>
    </location>
</feature>
<dbReference type="WBParaSite" id="SSLN_0001106101-mRNA-1">
    <property type="protein sequence ID" value="SSLN_0001106101-mRNA-1"/>
    <property type="gene ID" value="SSLN_0001106101"/>
</dbReference>
<feature type="compositionally biased region" description="Polar residues" evidence="2">
    <location>
        <begin position="471"/>
        <end position="486"/>
    </location>
</feature>
<reference evidence="5" key="1">
    <citation type="submission" date="2016-06" db="UniProtKB">
        <authorList>
            <consortium name="WormBaseParasite"/>
        </authorList>
    </citation>
    <scope>IDENTIFICATION</scope>
</reference>
<feature type="region of interest" description="Disordered" evidence="2">
    <location>
        <begin position="1"/>
        <end position="25"/>
    </location>
</feature>
<evidence type="ECO:0000256" key="1">
    <source>
        <dbReference type="SAM" id="Coils"/>
    </source>
</evidence>
<dbReference type="EMBL" id="UYSU01036004">
    <property type="protein sequence ID" value="VDL97033.1"/>
    <property type="molecule type" value="Genomic_DNA"/>
</dbReference>
<proteinExistence type="predicted"/>
<accession>A0A183T2F0</accession>
<sequence length="1294" mass="141943">MKKSALIFRGPTPERKEAFNTNSTGDTLKRKRSTFKLSFSRLFKRPKNLPSVEECTPKKAGCFSFGFWRRPKPTDSSSPDLTPAVPTGRVSTPCSSFGASECECTRNNVNDNSVNSQTLGELRKTLQSLVNEVRNEGFELTSLIRQSVTSARTDPAICGQLSSINEMSLSESGDCLPVIPKRSYNDGSLRTEDAVKTPPPLSQFLKAESDKRPVDVASVDPDEAGLSTKLQIISKNLRSLLGEFKQDSTELAALLRLSLLSPKASSSDQTVAPDVAPPLVPSLRDLNDIQKNVDDLTSSVRSEARQIKSMVCESLRRRSQMSLKDETNWNADCTHHPNDHTLISAPTTCNQCPPLKCADVDLNGIKVTSCGRFKSVQGGMQCTLNESDKEVDNREAKYQQCRVATPPEDLIQTSMQPQVGITEGLQRLRRSIGDLAEVVRSENQQLKSVLQESLVSGHPRLQLFADRESETSPNSEASLRTENPANSCPVCPQGAEAVGDLTDEMDALKNKIHTLQRDVYNAEETKTSLLRRLHAFSSSSLVHGVRTSVASQTAADEKLEELKRNICNLADGFHTEKTEIKSTAEESLRTRPLISLPVTIQWTEQTLPVENTIHSESLPATGDALRADDAKVEEGTGSQAGLIAVLEVVGRNLLGLADEVHRNSLELTALMRQSIPHRSNSLSAVADRSAAGPTHEGLDRLKSGINDLTAQIQTKNSQMKTFVQEWLKGAASSGRKDCGSWKKRLLEQEHSQALPTALPKGCESTRTLGESSLPLALDTLWNSVRTLTEQVHNSTAELTSMLRNSVRAAMTVSDQPERTEALQELLKIRQSIVALAEEVWSKNKRIKSFLQSSFCQPSADSQKSDSTSCESLSLTGTEAQSSVKVTPPLSSKLPHPTVVQATEELRDIKKSIRDLAVVVHSGKKQIKEVLYEALKEKKEDFGINVINPPVPAELNIVHPANEASSTNAVLLAGLDRLNASMRSLASSLYSLPEFAQNAHLTAKPGCQENRDEGIQTSTDLAVLKTLEEVEKSVILIGGSGQGDKPYLSASAQAVDDKETSGGVTNTSTLPSDLHHPLLLKVLETTHESLLALGRVSAPEASPEAAKKTEIMQLIAGVRESLHALGKEKRLCEKFEEAPRKICRPKRTETCSVEESSATTTHKKTVKRGKVKRRKKSGTKRLKKRDLEDETDGEQTQEAAPVNYGSHMTCQHQIGYPQRVTSSYYAPPPMAPPMRYWRLPPHMAAVRWPSRPMPTHMHVMPSARWEPPASVSKPSAQIHPANTVINPSSEVRRRR</sequence>
<dbReference type="OrthoDB" id="6258576at2759"/>
<keyword evidence="1" id="KW-0175">Coiled coil</keyword>
<feature type="region of interest" description="Disordered" evidence="2">
    <location>
        <begin position="858"/>
        <end position="877"/>
    </location>
</feature>
<protein>
    <submittedName>
        <fullName evidence="3 5">Uncharacterized protein</fullName>
    </submittedName>
</protein>
<gene>
    <name evidence="3" type="ORF">SSLN_LOCUS10648</name>
</gene>
<evidence type="ECO:0000313" key="5">
    <source>
        <dbReference type="WBParaSite" id="SSLN_0001106101-mRNA-1"/>
    </source>
</evidence>
<dbReference type="Proteomes" id="UP000275846">
    <property type="component" value="Unassembled WGS sequence"/>
</dbReference>
<organism evidence="5">
    <name type="scientific">Schistocephalus solidus</name>
    <name type="common">Tapeworm</name>
    <dbReference type="NCBI Taxonomy" id="70667"/>
    <lineage>
        <taxon>Eukaryota</taxon>
        <taxon>Metazoa</taxon>
        <taxon>Spiralia</taxon>
        <taxon>Lophotrochozoa</taxon>
        <taxon>Platyhelminthes</taxon>
        <taxon>Cestoda</taxon>
        <taxon>Eucestoda</taxon>
        <taxon>Diphyllobothriidea</taxon>
        <taxon>Diphyllobothriidae</taxon>
        <taxon>Schistocephalus</taxon>
    </lineage>
</organism>
<keyword evidence="4" id="KW-1185">Reference proteome</keyword>
<feature type="coiled-coil region" evidence="1">
    <location>
        <begin position="498"/>
        <end position="525"/>
    </location>
</feature>